<feature type="region of interest" description="Disordered" evidence="1">
    <location>
        <begin position="165"/>
        <end position="203"/>
    </location>
</feature>
<name>A0ABN9RR07_9DINO</name>
<evidence type="ECO:0000313" key="3">
    <source>
        <dbReference type="Proteomes" id="UP001189429"/>
    </source>
</evidence>
<organism evidence="2 3">
    <name type="scientific">Prorocentrum cordatum</name>
    <dbReference type="NCBI Taxonomy" id="2364126"/>
    <lineage>
        <taxon>Eukaryota</taxon>
        <taxon>Sar</taxon>
        <taxon>Alveolata</taxon>
        <taxon>Dinophyceae</taxon>
        <taxon>Prorocentrales</taxon>
        <taxon>Prorocentraceae</taxon>
        <taxon>Prorocentrum</taxon>
    </lineage>
</organism>
<accession>A0ABN9RR07</accession>
<evidence type="ECO:0000313" key="2">
    <source>
        <dbReference type="EMBL" id="CAK0821644.1"/>
    </source>
</evidence>
<keyword evidence="3" id="KW-1185">Reference proteome</keyword>
<sequence length="1015" mass="112424">MGADESGDLNLKFLEKRGSLVTGVKKRARVGGYIDCDTFVKESRTQKDIEWQEGQLIELWAFVKDEELCFAKNKENEDLVTSYIKENYHYTVRLNKKKVMRVDVPATSDDRSYYKREVCDEKGVEHVTKHGEKRAADDHVDMLLLEQEDEGGSGAASAAGDFEEASTSVVNVKPPMKGNLKNQRGGPAASRKSRRVKGQRDQATIDDCKELRDKTKEKYTFEHQWKAQAKFGYRELHGLVGKLHRAARKCGAIDAGPCKEAALEVSTELFDLAQEVEMASDVVKNLRTSFLTYASEPLPQGHSDVLRGCPNQLPSQILTSGTNAVINSISKDVNNLQIALGLMACYGTFSTLSLSFLGAESALASQRSLAFSLVDKVWCMNKLDDIIQTGGALRRHLPTWASVHTLIGTDSTDGFYTQPALDLHCLSVCCSALKWATAEGTRVEDRELRMQCAALFHEQGRLSARTKTHFRALCGDATSHGKTENDKKLDEVARFVEQLQVDDFIDQVNVIIGHFAEGDFHITCKDVGIAWGGTQSDRQELVDVVKTLYAIAEKILTTELHCPTYLGQVHRSSGYQYDDEPERCVVLFVVLSFIIDTLTHFDMSDYSVHHNSLILEVSIRTQASIELQNMKRVYGRSTETTFDEAFVNELHAVWTLFLEAGSHKHTCSEDSVVVTFCGRLRQGQSTISSDIYQMLVDMLSVGPPFTAVAFARLQDAQELFPDKCKDLIRSLPVIERCRDVHGLREQGKAGGALCALAKLCDEVRVVHAKCPEAAAARDDSVDWIAAGDAEFEEALNSLCQKMNVSKTMSDFEKHYAVAVTAIEAWGFTQCEWLRSDAEVPQLVVNITKKLELAANQWPTWQHLLESTVQQCKDWLVGPTRDALQNALGSVPATGEAVRKNAVIFGAALVASRMLTTDGNKKAIDGALTYVKNKLLVAEADLPQALLKRLRTGLQGKKGADARKLQRARRWAPPQEAGQGVFDGLLRRTLSACVRGAAGWVTDRCSAWAAGVRLVD</sequence>
<dbReference type="EMBL" id="CAUYUJ010007680">
    <property type="protein sequence ID" value="CAK0821644.1"/>
    <property type="molecule type" value="Genomic_DNA"/>
</dbReference>
<dbReference type="Proteomes" id="UP001189429">
    <property type="component" value="Unassembled WGS sequence"/>
</dbReference>
<evidence type="ECO:0000256" key="1">
    <source>
        <dbReference type="SAM" id="MobiDB-lite"/>
    </source>
</evidence>
<reference evidence="2" key="1">
    <citation type="submission" date="2023-10" db="EMBL/GenBank/DDBJ databases">
        <authorList>
            <person name="Chen Y."/>
            <person name="Shah S."/>
            <person name="Dougan E. K."/>
            <person name="Thang M."/>
            <person name="Chan C."/>
        </authorList>
    </citation>
    <scope>NUCLEOTIDE SEQUENCE [LARGE SCALE GENOMIC DNA]</scope>
</reference>
<protein>
    <submittedName>
        <fullName evidence="2">Uncharacterized protein</fullName>
    </submittedName>
</protein>
<proteinExistence type="predicted"/>
<comment type="caution">
    <text evidence="2">The sequence shown here is derived from an EMBL/GenBank/DDBJ whole genome shotgun (WGS) entry which is preliminary data.</text>
</comment>
<gene>
    <name evidence="2" type="ORF">PCOR1329_LOCUS22869</name>
</gene>